<accession>A0A831W9I5</accession>
<keyword evidence="1" id="KW-0812">Transmembrane</keyword>
<protein>
    <submittedName>
        <fullName evidence="2">ABC transporter permease</fullName>
    </submittedName>
</protein>
<dbReference type="Proteomes" id="UP000886339">
    <property type="component" value="Unassembled WGS sequence"/>
</dbReference>
<dbReference type="EMBL" id="DRLF01000067">
    <property type="protein sequence ID" value="HEC05537.1"/>
    <property type="molecule type" value="Genomic_DNA"/>
</dbReference>
<feature type="transmembrane region" description="Helical" evidence="1">
    <location>
        <begin position="227"/>
        <end position="251"/>
    </location>
</feature>
<name>A0A831W9I5_9GAMM</name>
<keyword evidence="1" id="KW-0472">Membrane</keyword>
<feature type="transmembrane region" description="Helical" evidence="1">
    <location>
        <begin position="416"/>
        <end position="433"/>
    </location>
</feature>
<proteinExistence type="predicted"/>
<feature type="transmembrane region" description="Helical" evidence="1">
    <location>
        <begin position="18"/>
        <end position="40"/>
    </location>
</feature>
<feature type="transmembrane region" description="Helical" evidence="1">
    <location>
        <begin position="156"/>
        <end position="177"/>
    </location>
</feature>
<gene>
    <name evidence="2" type="ORF">ENJ12_01680</name>
</gene>
<organism evidence="2">
    <name type="scientific">Thiolapillus brandeum</name>
    <dbReference type="NCBI Taxonomy" id="1076588"/>
    <lineage>
        <taxon>Bacteria</taxon>
        <taxon>Pseudomonadati</taxon>
        <taxon>Pseudomonadota</taxon>
        <taxon>Gammaproteobacteria</taxon>
        <taxon>Chromatiales</taxon>
        <taxon>Sedimenticolaceae</taxon>
        <taxon>Thiolapillus</taxon>
    </lineage>
</organism>
<feature type="transmembrane region" description="Helical" evidence="1">
    <location>
        <begin position="263"/>
        <end position="280"/>
    </location>
</feature>
<comment type="caution">
    <text evidence="2">The sequence shown here is derived from an EMBL/GenBank/DDBJ whole genome shotgun (WGS) entry which is preliminary data.</text>
</comment>
<feature type="transmembrane region" description="Helical" evidence="1">
    <location>
        <begin position="76"/>
        <end position="94"/>
    </location>
</feature>
<evidence type="ECO:0000256" key="1">
    <source>
        <dbReference type="SAM" id="Phobius"/>
    </source>
</evidence>
<reference evidence="2" key="1">
    <citation type="journal article" date="2020" name="mSystems">
        <title>Genome- and Community-Level Interaction Insights into Carbon Utilization and Element Cycling Functions of Hydrothermarchaeota in Hydrothermal Sediment.</title>
        <authorList>
            <person name="Zhou Z."/>
            <person name="Liu Y."/>
            <person name="Xu W."/>
            <person name="Pan J."/>
            <person name="Luo Z.H."/>
            <person name="Li M."/>
        </authorList>
    </citation>
    <scope>NUCLEOTIDE SEQUENCE [LARGE SCALE GENOMIC DNA]</scope>
    <source>
        <strain evidence="2">HyVt-458</strain>
    </source>
</reference>
<dbReference type="AlphaFoldDB" id="A0A831W9I5"/>
<keyword evidence="1" id="KW-1133">Transmembrane helix</keyword>
<feature type="transmembrane region" description="Helical" evidence="1">
    <location>
        <begin position="120"/>
        <end position="144"/>
    </location>
</feature>
<feature type="transmembrane region" description="Helical" evidence="1">
    <location>
        <begin position="184"/>
        <end position="207"/>
    </location>
</feature>
<sequence length="450" mass="49891">MSKTALARLLWRQELRTLLLSPSLWLMLVILSWLVGYSFIQAVDLFSQASRTALAYPQLAKGMNAMEGVFVPTFGAYYLVETLLFPFVVIRLIGHDKQMGSLKLLLQLPVSTFALNAIKLGALAVAGLLFLLPGASALAVWYFLGGEIHMPALLTLLLGHLLYGLTIACIAMFASVVTSTPATAAMICLAVTLGSWVLDFAAGSGGWLEVLSQGSLTTLLRQFENGLLSSTAVAGFLELSLLFFLFASILLHPGRPLLTRLKSMVWVVAALAVLFLLVVQKPCYLDVTEDHRHSFNPADVRAFQAMDAPLKIKIHMAREDGRLYDLERNVLSRLRRVVPRIQITYAETSSKGLFGAAESDTYGLIEYDYRGRHDQSYSTSPREILPLIHALADQKVVPAAMPEYTGHPLVADANPVSWWFYLILPLAFLLAAWRMRQPQLFPLSFREHVR</sequence>
<evidence type="ECO:0000313" key="2">
    <source>
        <dbReference type="EMBL" id="HEC05537.1"/>
    </source>
</evidence>